<evidence type="ECO:0000256" key="7">
    <source>
        <dbReference type="ARBA" id="ARBA00022723"/>
    </source>
</evidence>
<comment type="cofactor">
    <cofactor evidence="2">
        <name>Mg(2+)</name>
        <dbReference type="ChEBI" id="CHEBI:18420"/>
    </cofactor>
</comment>
<dbReference type="PANTHER" id="PTHR10954:SF23">
    <property type="entry name" value="RIBONUCLEASE"/>
    <property type="match status" value="1"/>
</dbReference>
<evidence type="ECO:0000313" key="13">
    <source>
        <dbReference type="EMBL" id="ADL18885.1"/>
    </source>
</evidence>
<dbReference type="InterPro" id="IPR024567">
    <property type="entry name" value="RNase_HII/HIII_dom"/>
</dbReference>
<dbReference type="SUPFAM" id="SSF53098">
    <property type="entry name" value="Ribonuclease H-like"/>
    <property type="match status" value="1"/>
</dbReference>
<dbReference type="OrthoDB" id="33866at2157"/>
<keyword evidence="5" id="KW-0963">Cytoplasm</keyword>
<dbReference type="GO" id="GO:0046872">
    <property type="term" value="F:metal ion binding"/>
    <property type="evidence" value="ECO:0007669"/>
    <property type="project" value="UniProtKB-KW"/>
</dbReference>
<evidence type="ECO:0000256" key="1">
    <source>
        <dbReference type="ARBA" id="ARBA00000077"/>
    </source>
</evidence>
<keyword evidence="9 10" id="KW-0378">Hydrolase</keyword>
<dbReference type="GO" id="GO:0032299">
    <property type="term" value="C:ribonuclease H2 complex"/>
    <property type="evidence" value="ECO:0007669"/>
    <property type="project" value="TreeGrafter"/>
</dbReference>
<dbReference type="FunCoup" id="D9Q0P7">
    <property type="interactions" value="110"/>
</dbReference>
<dbReference type="CDD" id="cd07180">
    <property type="entry name" value="RNase_HII_archaea_like"/>
    <property type="match status" value="1"/>
</dbReference>
<comment type="catalytic activity">
    <reaction evidence="1 10 11">
        <text>Endonucleolytic cleavage to 5'-phosphomonoester.</text>
        <dbReference type="EC" id="3.1.26.4"/>
    </reaction>
</comment>
<comment type="subcellular location">
    <subcellularLocation>
        <location evidence="4">Cytoplasm</location>
    </subcellularLocation>
</comment>
<keyword evidence="6 10" id="KW-0540">Nuclease</keyword>
<evidence type="ECO:0000256" key="11">
    <source>
        <dbReference type="RuleBase" id="RU003515"/>
    </source>
</evidence>
<dbReference type="EMBL" id="CP001742">
    <property type="protein sequence ID" value="ADL18885.1"/>
    <property type="molecule type" value="Genomic_DNA"/>
</dbReference>
<dbReference type="InterPro" id="IPR023160">
    <property type="entry name" value="RNase_HII_hlx-loop-hlx_cap_dom"/>
</dbReference>
<name>D9Q0P7_ACIS3</name>
<dbReference type="AlphaFoldDB" id="D9Q0P7"/>
<proteinExistence type="inferred from homology"/>
<dbReference type="Gene3D" id="1.10.10.460">
    <property type="entry name" value="Ribonuclease hii. Domain 2"/>
    <property type="match status" value="1"/>
</dbReference>
<organism evidence="13 14">
    <name type="scientific">Acidilobus saccharovorans (strain DSM 16705 / JCM 18335 / VKM B-2471 / 345-15)</name>
    <dbReference type="NCBI Taxonomy" id="666510"/>
    <lineage>
        <taxon>Archaea</taxon>
        <taxon>Thermoproteota</taxon>
        <taxon>Thermoprotei</taxon>
        <taxon>Acidilobales</taxon>
        <taxon>Acidilobaceae</taxon>
        <taxon>Acidilobus</taxon>
    </lineage>
</organism>
<dbReference type="GO" id="GO:0003723">
    <property type="term" value="F:RNA binding"/>
    <property type="evidence" value="ECO:0007669"/>
    <property type="project" value="UniProtKB-UniRule"/>
</dbReference>
<dbReference type="GO" id="GO:0043137">
    <property type="term" value="P:DNA replication, removal of RNA primer"/>
    <property type="evidence" value="ECO:0007669"/>
    <property type="project" value="TreeGrafter"/>
</dbReference>
<evidence type="ECO:0000256" key="3">
    <source>
        <dbReference type="ARBA" id="ARBA00004065"/>
    </source>
</evidence>
<dbReference type="NCBIfam" id="TIGR00729">
    <property type="entry name" value="ribonuclease HII"/>
    <property type="match status" value="1"/>
</dbReference>
<dbReference type="Pfam" id="PF01351">
    <property type="entry name" value="RNase_HII"/>
    <property type="match status" value="1"/>
</dbReference>
<dbReference type="GO" id="GO:0006298">
    <property type="term" value="P:mismatch repair"/>
    <property type="evidence" value="ECO:0007669"/>
    <property type="project" value="TreeGrafter"/>
</dbReference>
<evidence type="ECO:0000313" key="14">
    <source>
        <dbReference type="Proteomes" id="UP000000346"/>
    </source>
</evidence>
<dbReference type="GO" id="GO:0004523">
    <property type="term" value="F:RNA-DNA hybrid ribonuclease activity"/>
    <property type="evidence" value="ECO:0007669"/>
    <property type="project" value="UniProtKB-UniRule"/>
</dbReference>
<evidence type="ECO:0000259" key="12">
    <source>
        <dbReference type="PROSITE" id="PS51975"/>
    </source>
</evidence>
<dbReference type="InterPro" id="IPR012337">
    <property type="entry name" value="RNaseH-like_sf"/>
</dbReference>
<comment type="similarity">
    <text evidence="11">Belongs to the RNase HII family.</text>
</comment>
<evidence type="ECO:0000256" key="4">
    <source>
        <dbReference type="ARBA" id="ARBA00004496"/>
    </source>
</evidence>
<feature type="binding site" evidence="10">
    <location>
        <position position="9"/>
    </location>
    <ligand>
        <name>a divalent metal cation</name>
        <dbReference type="ChEBI" id="CHEBI:60240"/>
    </ligand>
</feature>
<feature type="domain" description="RNase H type-2" evidence="12">
    <location>
        <begin position="2"/>
        <end position="210"/>
    </location>
</feature>
<keyword evidence="14" id="KW-1185">Reference proteome</keyword>
<dbReference type="InterPro" id="IPR004649">
    <property type="entry name" value="RNase_H2_suA"/>
</dbReference>
<evidence type="ECO:0000256" key="2">
    <source>
        <dbReference type="ARBA" id="ARBA00001946"/>
    </source>
</evidence>
<evidence type="ECO:0000256" key="8">
    <source>
        <dbReference type="ARBA" id="ARBA00022759"/>
    </source>
</evidence>
<dbReference type="GO" id="GO:0005737">
    <property type="term" value="C:cytoplasm"/>
    <property type="evidence" value="ECO:0007669"/>
    <property type="project" value="UniProtKB-SubCell"/>
</dbReference>
<protein>
    <recommendedName>
        <fullName evidence="11">Ribonuclease</fullName>
        <ecNumber evidence="11">3.1.26.4</ecNumber>
    </recommendedName>
</protein>
<evidence type="ECO:0000256" key="9">
    <source>
        <dbReference type="ARBA" id="ARBA00022801"/>
    </source>
</evidence>
<dbReference type="Gene3D" id="3.30.420.10">
    <property type="entry name" value="Ribonuclease H-like superfamily/Ribonuclease H"/>
    <property type="match status" value="1"/>
</dbReference>
<sequence length="223" mass="24919">MSWIIGVDEAGRGSLVGELMLACFATKEENLGLLKDMGVRDSKQLTPHSRETLYRSIVRLGEFVVVPIPPAEIDRENVNVLEERAALKGLKVLLSRLRPELVKAIYIDKFGELRILPGELKRLGFRGRLVVEPKADANYVVVSAASIIAKVIRDRRIEVLRSMYGVEGSGYPSDPLTVSWVMKVLSSGARPPIIRYSWGTLRGTNAFVRKAKSPRRTLEDFMV</sequence>
<dbReference type="PROSITE" id="PS51975">
    <property type="entry name" value="RNASE_H_2"/>
    <property type="match status" value="1"/>
</dbReference>
<dbReference type="STRING" id="666510.ASAC_0478"/>
<evidence type="ECO:0000256" key="6">
    <source>
        <dbReference type="ARBA" id="ARBA00022722"/>
    </source>
</evidence>
<evidence type="ECO:0000256" key="5">
    <source>
        <dbReference type="ARBA" id="ARBA00022490"/>
    </source>
</evidence>
<reference evidence="13 14" key="1">
    <citation type="journal article" date="2010" name="Appl. Environ. Microbiol.">
        <title>The genome sequence of the crenarchaeon Acidilobus saccharovorans supports a new order, Acidilobales, and suggests an important ecological role in terrestrial acidic hot springs.</title>
        <authorList>
            <person name="Mardanov A.V."/>
            <person name="Svetlitchnyi V.A."/>
            <person name="Beletsky A.V."/>
            <person name="Prokofeva M.I."/>
            <person name="Bonch-Osmolovskaya E.A."/>
            <person name="Ravin N.V."/>
            <person name="Skryabin K.G."/>
        </authorList>
    </citation>
    <scope>NUCLEOTIDE SEQUENCE [LARGE SCALE GENOMIC DNA]</scope>
    <source>
        <strain evidence="14">DSM 16705 / JCM 18335 / VKM B-2471 / 345-15</strain>
    </source>
</reference>
<dbReference type="Proteomes" id="UP000000346">
    <property type="component" value="Chromosome"/>
</dbReference>
<dbReference type="PANTHER" id="PTHR10954">
    <property type="entry name" value="RIBONUCLEASE H2 SUBUNIT A"/>
    <property type="match status" value="1"/>
</dbReference>
<dbReference type="InParanoid" id="D9Q0P7"/>
<dbReference type="EC" id="3.1.26.4" evidence="11"/>
<dbReference type="InterPro" id="IPR036397">
    <property type="entry name" value="RNaseH_sf"/>
</dbReference>
<evidence type="ECO:0000256" key="10">
    <source>
        <dbReference type="PROSITE-ProRule" id="PRU01319"/>
    </source>
</evidence>
<dbReference type="GeneID" id="9498709"/>
<dbReference type="RefSeq" id="WP_013266397.1">
    <property type="nucleotide sequence ID" value="NC_014374.1"/>
</dbReference>
<keyword evidence="7 10" id="KW-0479">Metal-binding</keyword>
<gene>
    <name evidence="13" type="ordered locus">ASAC_0478</name>
</gene>
<feature type="binding site" evidence="10">
    <location>
        <position position="8"/>
    </location>
    <ligand>
        <name>a divalent metal cation</name>
        <dbReference type="ChEBI" id="CHEBI:60240"/>
    </ligand>
</feature>
<comment type="function">
    <text evidence="3 11">Endonuclease that specifically degrades the RNA of RNA-DNA hybrids.</text>
</comment>
<comment type="cofactor">
    <cofactor evidence="10">
        <name>Mn(2+)</name>
        <dbReference type="ChEBI" id="CHEBI:29035"/>
    </cofactor>
    <cofactor evidence="10">
        <name>Mg(2+)</name>
        <dbReference type="ChEBI" id="CHEBI:18420"/>
    </cofactor>
    <text evidence="10">Manganese or magnesium. Binds 1 divalent metal ion per monomer in the absence of substrate. May bind a second metal ion after substrate binding.</text>
</comment>
<keyword evidence="8 10" id="KW-0255">Endonuclease</keyword>
<dbReference type="eggNOG" id="arCOG04121">
    <property type="taxonomic scope" value="Archaea"/>
</dbReference>
<feature type="binding site" evidence="10">
    <location>
        <position position="108"/>
    </location>
    <ligand>
        <name>a divalent metal cation</name>
        <dbReference type="ChEBI" id="CHEBI:60240"/>
    </ligand>
</feature>
<dbReference type="KEGG" id="asc:ASAC_0478"/>
<accession>D9Q0P7</accession>
<dbReference type="HOGENOM" id="CLU_036532_0_4_2"/>
<dbReference type="InterPro" id="IPR001352">
    <property type="entry name" value="RNase_HII/HIII"/>
</dbReference>